<evidence type="ECO:0000313" key="1">
    <source>
        <dbReference type="EMBL" id="KAK0609440.1"/>
    </source>
</evidence>
<dbReference type="Pfam" id="PF12014">
    <property type="entry name" value="Cyclin_D1_bind"/>
    <property type="match status" value="1"/>
</dbReference>
<proteinExistence type="predicted"/>
<accession>A0AA39U0Y1</accession>
<dbReference type="AlphaFoldDB" id="A0AA39U0Y1"/>
<dbReference type="EMBL" id="JAULSU010000008">
    <property type="protein sequence ID" value="KAK0609440.1"/>
    <property type="molecule type" value="Genomic_DNA"/>
</dbReference>
<comment type="caution">
    <text evidence="1">The sequence shown here is derived from an EMBL/GenBank/DDBJ whole genome shotgun (WGS) entry which is preliminary data.</text>
</comment>
<sequence>MPSVSNKQLFITSSPGASSLYNRLWMSNSAPPGQVLVAQLDPATDSTKLLSLEAKSLRSYLGFGPSPDGTVDGARPLLACRAEPQLGAEVLCIPRGREGGLLHHLGRDEGGLGLGSVLTNHREENDLEDSAVLHRNFGRSQFRIVSPGQESGSTSGDVYFSVEPELYTPDNQHPFRGVWIWELEAGKFEFLLLHQESEHRLELIKLTGVTPVPNGSTSIVARDIRTVKRCSSESDDEWKWNDVRIVDAKIQGSDSVGGDGIYP</sequence>
<dbReference type="Proteomes" id="UP001175000">
    <property type="component" value="Unassembled WGS sequence"/>
</dbReference>
<name>A0AA39U0Y1_9PEZI</name>
<protein>
    <submittedName>
        <fullName evidence="1">Uncharacterized protein</fullName>
    </submittedName>
</protein>
<keyword evidence="2" id="KW-1185">Reference proteome</keyword>
<organism evidence="1 2">
    <name type="scientific">Immersiella caudata</name>
    <dbReference type="NCBI Taxonomy" id="314043"/>
    <lineage>
        <taxon>Eukaryota</taxon>
        <taxon>Fungi</taxon>
        <taxon>Dikarya</taxon>
        <taxon>Ascomycota</taxon>
        <taxon>Pezizomycotina</taxon>
        <taxon>Sordariomycetes</taxon>
        <taxon>Sordariomycetidae</taxon>
        <taxon>Sordariales</taxon>
        <taxon>Lasiosphaeriaceae</taxon>
        <taxon>Immersiella</taxon>
    </lineage>
</organism>
<reference evidence="1" key="1">
    <citation type="submission" date="2023-06" db="EMBL/GenBank/DDBJ databases">
        <title>Genome-scale phylogeny and comparative genomics of the fungal order Sordariales.</title>
        <authorList>
            <consortium name="Lawrence Berkeley National Laboratory"/>
            <person name="Hensen N."/>
            <person name="Bonometti L."/>
            <person name="Westerberg I."/>
            <person name="Brannstrom I.O."/>
            <person name="Guillou S."/>
            <person name="Cros-Aarteil S."/>
            <person name="Calhoun S."/>
            <person name="Haridas S."/>
            <person name="Kuo A."/>
            <person name="Mondo S."/>
            <person name="Pangilinan J."/>
            <person name="Riley R."/>
            <person name="Labutti K."/>
            <person name="Andreopoulos B."/>
            <person name="Lipzen A."/>
            <person name="Chen C."/>
            <person name="Yanf M."/>
            <person name="Daum C."/>
            <person name="Ng V."/>
            <person name="Clum A."/>
            <person name="Steindorff A."/>
            <person name="Ohm R."/>
            <person name="Martin F."/>
            <person name="Silar P."/>
            <person name="Natvig D."/>
            <person name="Lalanne C."/>
            <person name="Gautier V."/>
            <person name="Ament-Velasquez S.L."/>
            <person name="Kruys A."/>
            <person name="Hutchinson M.I."/>
            <person name="Powell A.J."/>
            <person name="Barry K."/>
            <person name="Miller A.N."/>
            <person name="Grigoriev I.V."/>
            <person name="Debuchy R."/>
            <person name="Gladieux P."/>
            <person name="Thoren M.H."/>
            <person name="Johannesson H."/>
        </authorList>
    </citation>
    <scope>NUCLEOTIDE SEQUENCE</scope>
    <source>
        <strain evidence="1">CBS 606.72</strain>
    </source>
</reference>
<evidence type="ECO:0000313" key="2">
    <source>
        <dbReference type="Proteomes" id="UP001175000"/>
    </source>
</evidence>
<gene>
    <name evidence="1" type="ORF">B0T14DRAFT_343471</name>
</gene>